<keyword evidence="1" id="KW-0732">Signal</keyword>
<name>A0A1M6H315_9FLAO</name>
<reference evidence="2 3" key="1">
    <citation type="submission" date="2016-11" db="EMBL/GenBank/DDBJ databases">
        <authorList>
            <person name="Jaros S."/>
            <person name="Januszkiewicz K."/>
            <person name="Wedrychowicz H."/>
        </authorList>
    </citation>
    <scope>NUCLEOTIDE SEQUENCE [LARGE SCALE GENOMIC DNA]</scope>
    <source>
        <strain evidence="2 3">CGMCC 1.12213</strain>
    </source>
</reference>
<accession>A0A1M6H315</accession>
<dbReference type="AlphaFoldDB" id="A0A1M6H315"/>
<proteinExistence type="predicted"/>
<dbReference type="Proteomes" id="UP000184396">
    <property type="component" value="Unassembled WGS sequence"/>
</dbReference>
<protein>
    <recommendedName>
        <fullName evidence="4">Lipocalin-like domain-containing protein</fullName>
    </recommendedName>
</protein>
<feature type="signal peptide" evidence="1">
    <location>
        <begin position="1"/>
        <end position="18"/>
    </location>
</feature>
<evidence type="ECO:0000313" key="3">
    <source>
        <dbReference type="Proteomes" id="UP000184396"/>
    </source>
</evidence>
<dbReference type="EMBL" id="FQYK01000011">
    <property type="protein sequence ID" value="SHJ16564.1"/>
    <property type="molecule type" value="Genomic_DNA"/>
</dbReference>
<evidence type="ECO:0008006" key="4">
    <source>
        <dbReference type="Google" id="ProtNLM"/>
    </source>
</evidence>
<organism evidence="2 3">
    <name type="scientific">Algibacter luteus</name>
    <dbReference type="NCBI Taxonomy" id="1178825"/>
    <lineage>
        <taxon>Bacteria</taxon>
        <taxon>Pseudomonadati</taxon>
        <taxon>Bacteroidota</taxon>
        <taxon>Flavobacteriia</taxon>
        <taxon>Flavobacteriales</taxon>
        <taxon>Flavobacteriaceae</taxon>
        <taxon>Algibacter</taxon>
    </lineage>
</organism>
<sequence>MQKVFLFIILFSALNAFSQNLKSCKSVDDVESLIEGDWKLKNDTKNVVYRFSISNHKGFIEVLPEMNLPPKAEKTTENEIIINDHENFIIVLKRGNYYIEIQSLYYQMTEKITVLNKINFVYGKGKSQHTFIRD</sequence>
<gene>
    <name evidence="2" type="ORF">SAMN05216261_3005</name>
</gene>
<dbReference type="OrthoDB" id="1448477at2"/>
<feature type="chain" id="PRO_5009917953" description="Lipocalin-like domain-containing protein" evidence="1">
    <location>
        <begin position="19"/>
        <end position="134"/>
    </location>
</feature>
<dbReference type="RefSeq" id="WP_019388684.1">
    <property type="nucleotide sequence ID" value="NZ_ALIH01000017.1"/>
</dbReference>
<evidence type="ECO:0000313" key="2">
    <source>
        <dbReference type="EMBL" id="SHJ16564.1"/>
    </source>
</evidence>
<keyword evidence="3" id="KW-1185">Reference proteome</keyword>
<evidence type="ECO:0000256" key="1">
    <source>
        <dbReference type="SAM" id="SignalP"/>
    </source>
</evidence>